<dbReference type="SMART" id="SM00862">
    <property type="entry name" value="Trans_reg_C"/>
    <property type="match status" value="1"/>
</dbReference>
<accession>A0A5J4K6V4</accession>
<evidence type="ECO:0000313" key="4">
    <source>
        <dbReference type="Proteomes" id="UP000334820"/>
    </source>
</evidence>
<dbReference type="EMBL" id="BKZV01000001">
    <property type="protein sequence ID" value="GER82400.1"/>
    <property type="molecule type" value="Genomic_DNA"/>
</dbReference>
<proteinExistence type="predicted"/>
<dbReference type="RefSeq" id="WP_151727271.1">
    <property type="nucleotide sequence ID" value="NZ_BKZV01000001.1"/>
</dbReference>
<sequence length="117" mass="13633">MRLRHFTPCRSIGAYQISRSDAHRALLINEELITFTPTEYRLLCILLTHENVEDSRLLMAIFSKPSKDRCTRKTLERHIDNIKSKLRPTGLSLRRIYRFGYALVVAEEDPERAAEGM</sequence>
<dbReference type="Gene3D" id="1.10.10.10">
    <property type="entry name" value="Winged helix-like DNA-binding domain superfamily/Winged helix DNA-binding domain"/>
    <property type="match status" value="1"/>
</dbReference>
<dbReference type="SUPFAM" id="SSF46894">
    <property type="entry name" value="C-terminal effector domain of the bipartite response regulators"/>
    <property type="match status" value="1"/>
</dbReference>
<dbReference type="InterPro" id="IPR036388">
    <property type="entry name" value="WH-like_DNA-bd_sf"/>
</dbReference>
<evidence type="ECO:0000256" key="1">
    <source>
        <dbReference type="ARBA" id="ARBA00023125"/>
    </source>
</evidence>
<dbReference type="AlphaFoldDB" id="A0A5J4K6V4"/>
<dbReference type="InterPro" id="IPR001867">
    <property type="entry name" value="OmpR/PhoB-type_DNA-bd"/>
</dbReference>
<keyword evidence="4" id="KW-1185">Reference proteome</keyword>
<evidence type="ECO:0000259" key="2">
    <source>
        <dbReference type="SMART" id="SM00862"/>
    </source>
</evidence>
<name>A0A5J4K6V4_9CHLR</name>
<dbReference type="GO" id="GO:0000160">
    <property type="term" value="P:phosphorelay signal transduction system"/>
    <property type="evidence" value="ECO:0007669"/>
    <property type="project" value="InterPro"/>
</dbReference>
<feature type="domain" description="OmpR/PhoB-type" evidence="2">
    <location>
        <begin position="30"/>
        <end position="103"/>
    </location>
</feature>
<dbReference type="Proteomes" id="UP000334820">
    <property type="component" value="Unassembled WGS sequence"/>
</dbReference>
<comment type="caution">
    <text evidence="3">The sequence shown here is derived from an EMBL/GenBank/DDBJ whole genome shotgun (WGS) entry which is preliminary data.</text>
</comment>
<evidence type="ECO:0000313" key="3">
    <source>
        <dbReference type="EMBL" id="GER82400.1"/>
    </source>
</evidence>
<dbReference type="GO" id="GO:0003677">
    <property type="term" value="F:DNA binding"/>
    <property type="evidence" value="ECO:0007669"/>
    <property type="project" value="UniProtKB-KW"/>
</dbReference>
<protein>
    <recommendedName>
        <fullName evidence="2">OmpR/PhoB-type domain-containing protein</fullName>
    </recommendedName>
</protein>
<keyword evidence="1" id="KW-0238">DNA-binding</keyword>
<gene>
    <name evidence="3" type="ORF">KTAU_10370</name>
</gene>
<reference evidence="3 4" key="1">
    <citation type="journal article" date="2019" name="Int. J. Syst. Evol. Microbiol.">
        <title>Thermogemmatispora aurantia sp. nov. and Thermogemmatispora argillosa sp. nov., within the class Ktedonobacteria, and emended description of the genus Thermogemmatispora.</title>
        <authorList>
            <person name="Zheng Y."/>
            <person name="Wang C.M."/>
            <person name="Sakai Y."/>
            <person name="Abe K."/>
            <person name="Yokota A."/>
            <person name="Yabe S."/>
        </authorList>
    </citation>
    <scope>NUCLEOTIDE SEQUENCE [LARGE SCALE GENOMIC DNA]</scope>
    <source>
        <strain evidence="3 4">A1-2</strain>
    </source>
</reference>
<dbReference type="GO" id="GO:0006355">
    <property type="term" value="P:regulation of DNA-templated transcription"/>
    <property type="evidence" value="ECO:0007669"/>
    <property type="project" value="InterPro"/>
</dbReference>
<organism evidence="3 4">
    <name type="scientific">Thermogemmatispora aurantia</name>
    <dbReference type="NCBI Taxonomy" id="2045279"/>
    <lineage>
        <taxon>Bacteria</taxon>
        <taxon>Bacillati</taxon>
        <taxon>Chloroflexota</taxon>
        <taxon>Ktedonobacteria</taxon>
        <taxon>Thermogemmatisporales</taxon>
        <taxon>Thermogemmatisporaceae</taxon>
        <taxon>Thermogemmatispora</taxon>
    </lineage>
</organism>
<dbReference type="InterPro" id="IPR016032">
    <property type="entry name" value="Sig_transdc_resp-reg_C-effctor"/>
</dbReference>